<dbReference type="AlphaFoldDB" id="A0A2M4D8V0"/>
<accession>A0A2M4D8V0</accession>
<sequence length="75" mass="8843">MALCSAVLHCFFYYMWTYPTEVTALLLHRKSTHKSHRHTHTHTNTTMFRKRVHDMYLLAKGYLSSVCVCVCFTCL</sequence>
<proteinExistence type="predicted"/>
<reference evidence="2" key="1">
    <citation type="submission" date="2018-01" db="EMBL/GenBank/DDBJ databases">
        <title>An insight into the sialome of Amazonian anophelines.</title>
        <authorList>
            <person name="Ribeiro J.M."/>
            <person name="Scarpassa V."/>
            <person name="Calvo E."/>
        </authorList>
    </citation>
    <scope>NUCLEOTIDE SEQUENCE</scope>
</reference>
<evidence type="ECO:0000256" key="1">
    <source>
        <dbReference type="SAM" id="Phobius"/>
    </source>
</evidence>
<dbReference type="EMBL" id="GGFL01009801">
    <property type="protein sequence ID" value="MBW73979.1"/>
    <property type="molecule type" value="Transcribed_RNA"/>
</dbReference>
<keyword evidence="1" id="KW-0812">Transmembrane</keyword>
<feature type="transmembrane region" description="Helical" evidence="1">
    <location>
        <begin position="6"/>
        <end position="27"/>
    </location>
</feature>
<protein>
    <submittedName>
        <fullName evidence="2">Putative secreted protein</fullName>
    </submittedName>
</protein>
<name>A0A2M4D8V0_ANODA</name>
<keyword evidence="1" id="KW-1133">Transmembrane helix</keyword>
<organism evidence="2">
    <name type="scientific">Anopheles darlingi</name>
    <name type="common">Mosquito</name>
    <dbReference type="NCBI Taxonomy" id="43151"/>
    <lineage>
        <taxon>Eukaryota</taxon>
        <taxon>Metazoa</taxon>
        <taxon>Ecdysozoa</taxon>
        <taxon>Arthropoda</taxon>
        <taxon>Hexapoda</taxon>
        <taxon>Insecta</taxon>
        <taxon>Pterygota</taxon>
        <taxon>Neoptera</taxon>
        <taxon>Endopterygota</taxon>
        <taxon>Diptera</taxon>
        <taxon>Nematocera</taxon>
        <taxon>Culicoidea</taxon>
        <taxon>Culicidae</taxon>
        <taxon>Anophelinae</taxon>
        <taxon>Anopheles</taxon>
    </lineage>
</organism>
<evidence type="ECO:0000313" key="2">
    <source>
        <dbReference type="EMBL" id="MBW73979.1"/>
    </source>
</evidence>
<keyword evidence="1" id="KW-0472">Membrane</keyword>